<keyword evidence="2" id="KW-1185">Reference proteome</keyword>
<accession>A0ABR0QAC8</accession>
<proteinExistence type="predicted"/>
<gene>
    <name evidence="1" type="ORF">PVK06_011981</name>
</gene>
<evidence type="ECO:0000313" key="1">
    <source>
        <dbReference type="EMBL" id="KAK5836218.1"/>
    </source>
</evidence>
<organism evidence="1 2">
    <name type="scientific">Gossypium arboreum</name>
    <name type="common">Tree cotton</name>
    <name type="synonym">Gossypium nanking</name>
    <dbReference type="NCBI Taxonomy" id="29729"/>
    <lineage>
        <taxon>Eukaryota</taxon>
        <taxon>Viridiplantae</taxon>
        <taxon>Streptophyta</taxon>
        <taxon>Embryophyta</taxon>
        <taxon>Tracheophyta</taxon>
        <taxon>Spermatophyta</taxon>
        <taxon>Magnoliopsida</taxon>
        <taxon>eudicotyledons</taxon>
        <taxon>Gunneridae</taxon>
        <taxon>Pentapetalae</taxon>
        <taxon>rosids</taxon>
        <taxon>malvids</taxon>
        <taxon>Malvales</taxon>
        <taxon>Malvaceae</taxon>
        <taxon>Malvoideae</taxon>
        <taxon>Gossypium</taxon>
    </lineage>
</organism>
<protein>
    <submittedName>
        <fullName evidence="1">Uncharacterized protein</fullName>
    </submittedName>
</protein>
<name>A0ABR0QAC8_GOSAR</name>
<evidence type="ECO:0000313" key="2">
    <source>
        <dbReference type="Proteomes" id="UP001358586"/>
    </source>
</evidence>
<sequence length="398" mass="43586">MAGKLTSERAAFASRRLFHARRPDLLRPSRIPGTLAISTKASSHFILPTIPDIKPFYKNSRQQESKKTIAIGLGASLGGGKNFDFCRLCLFCLGNGLIHSDFLRGLSSAAASGLRLSSSIAVDSVLVEDSIHKERFASARGQCTRAHAQIGAFFSLACTFVTHSFKSKEAPSSTEPALPEACREWGRKTRQSLSLREKRNIAKTETPRLKSRRSDRRKVLSLVWRTNPISYLSSSRTLEEPARKPTNLIDLVLGLGPGREQNNYFFAVLFPLANIETLRLLALSPPQGKERLSQFWLIENERGSLDRVPSIVRRASSATTVPVVNETFFLLLSGLRLSFKGSTFFGSFGQGSTDFSGVEPAPEAEKEPKKASNGIRAGGRAFNFIAGSGQASPKRAIT</sequence>
<dbReference type="Proteomes" id="UP001358586">
    <property type="component" value="Chromosome 4"/>
</dbReference>
<dbReference type="EMBL" id="JARKNE010000004">
    <property type="protein sequence ID" value="KAK5836218.1"/>
    <property type="molecule type" value="Genomic_DNA"/>
</dbReference>
<comment type="caution">
    <text evidence="1">The sequence shown here is derived from an EMBL/GenBank/DDBJ whole genome shotgun (WGS) entry which is preliminary data.</text>
</comment>
<reference evidence="1 2" key="1">
    <citation type="submission" date="2023-03" db="EMBL/GenBank/DDBJ databases">
        <title>WGS of Gossypium arboreum.</title>
        <authorList>
            <person name="Yu D."/>
        </authorList>
    </citation>
    <scope>NUCLEOTIDE SEQUENCE [LARGE SCALE GENOMIC DNA]</scope>
    <source>
        <tissue evidence="1">Leaf</tissue>
    </source>
</reference>